<dbReference type="InterPro" id="IPR056592">
    <property type="entry name" value="Beta-prop_At3g26010-like"/>
</dbReference>
<dbReference type="InterPro" id="IPR055290">
    <property type="entry name" value="At3g26010-like"/>
</dbReference>
<dbReference type="STRING" id="93759.A0A1R3KCH8"/>
<accession>A0A1R3KCH8</accession>
<dbReference type="Proteomes" id="UP000187203">
    <property type="component" value="Unassembled WGS sequence"/>
</dbReference>
<dbReference type="AlphaFoldDB" id="A0A1R3KCH8"/>
<sequence>MASKQEVVNNEYLLEEILVRLPTKPLLKFKLVSKQWLSLISNPKFCLSHSLLHKPSLKPQALLLDLVYPKLPSDFKFIHLNPNSTHQLPNFDFIDVPNVRIVQSCSGLLLCSTTTTIDHGRNPDPNLSYFICNPINKEFKNISLPQRQRISHAYKDVGNDPPTPIVTVTFTDLDQWNSLNLAFDPIVKSTMEIAVNLAFDPLISPHYKILSIWSDLLIIKDPQSTISFAFPRYSIDIYSSETDSWSLAKVMIASEHAIRFERAVYFNGALHWDCAACSDETMYIDIISESVKIMPMPSERNSKFRYFGESGGHLHFVAATGHIILNFRVFELQEDYSSWLLKYNLDLDVEPFAVVPTDIPNLIISSYLMSCAVQSEEGNGDSLVLVVLGNKAISYHLVDRTVKELPCSNRDNYTHRGGNRFYPCPYFETLYCI</sequence>
<dbReference type="InterPro" id="IPR001810">
    <property type="entry name" value="F-box_dom"/>
</dbReference>
<gene>
    <name evidence="2" type="ORF">COLO4_09300</name>
</gene>
<organism evidence="2 3">
    <name type="scientific">Corchorus olitorius</name>
    <dbReference type="NCBI Taxonomy" id="93759"/>
    <lineage>
        <taxon>Eukaryota</taxon>
        <taxon>Viridiplantae</taxon>
        <taxon>Streptophyta</taxon>
        <taxon>Embryophyta</taxon>
        <taxon>Tracheophyta</taxon>
        <taxon>Spermatophyta</taxon>
        <taxon>Magnoliopsida</taxon>
        <taxon>eudicotyledons</taxon>
        <taxon>Gunneridae</taxon>
        <taxon>Pentapetalae</taxon>
        <taxon>rosids</taxon>
        <taxon>malvids</taxon>
        <taxon>Malvales</taxon>
        <taxon>Malvaceae</taxon>
        <taxon>Grewioideae</taxon>
        <taxon>Apeibeae</taxon>
        <taxon>Corchorus</taxon>
    </lineage>
</organism>
<comment type="caution">
    <text evidence="2">The sequence shown here is derived from an EMBL/GenBank/DDBJ whole genome shotgun (WGS) entry which is preliminary data.</text>
</comment>
<dbReference type="Pfam" id="PF24750">
    <property type="entry name" value="b-prop_At3g26010-like"/>
    <property type="match status" value="1"/>
</dbReference>
<evidence type="ECO:0000313" key="2">
    <source>
        <dbReference type="EMBL" id="OMP04786.1"/>
    </source>
</evidence>
<dbReference type="SUPFAM" id="SSF81383">
    <property type="entry name" value="F-box domain"/>
    <property type="match status" value="1"/>
</dbReference>
<dbReference type="PANTHER" id="PTHR35546:SF115">
    <property type="entry name" value="F-BOX DOMAIN-CONTAINING PROTEIN"/>
    <property type="match status" value="1"/>
</dbReference>
<feature type="domain" description="F-box" evidence="1">
    <location>
        <begin position="9"/>
        <end position="49"/>
    </location>
</feature>
<evidence type="ECO:0000259" key="1">
    <source>
        <dbReference type="SMART" id="SM00256"/>
    </source>
</evidence>
<dbReference type="Pfam" id="PF00646">
    <property type="entry name" value="F-box"/>
    <property type="match status" value="1"/>
</dbReference>
<dbReference type="OrthoDB" id="1848451at2759"/>
<dbReference type="SMART" id="SM00256">
    <property type="entry name" value="FBOX"/>
    <property type="match status" value="1"/>
</dbReference>
<dbReference type="EMBL" id="AWUE01014205">
    <property type="protein sequence ID" value="OMP04786.1"/>
    <property type="molecule type" value="Genomic_DNA"/>
</dbReference>
<evidence type="ECO:0000313" key="3">
    <source>
        <dbReference type="Proteomes" id="UP000187203"/>
    </source>
</evidence>
<dbReference type="CDD" id="cd22157">
    <property type="entry name" value="F-box_AtFBW1-like"/>
    <property type="match status" value="1"/>
</dbReference>
<name>A0A1R3KCH8_9ROSI</name>
<keyword evidence="3" id="KW-1185">Reference proteome</keyword>
<reference evidence="3" key="1">
    <citation type="submission" date="2013-09" db="EMBL/GenBank/DDBJ databases">
        <title>Corchorus olitorius genome sequencing.</title>
        <authorList>
            <person name="Alam M."/>
            <person name="Haque M.S."/>
            <person name="Islam M.S."/>
            <person name="Emdad E.M."/>
            <person name="Islam M.M."/>
            <person name="Ahmed B."/>
            <person name="Halim A."/>
            <person name="Hossen Q.M.M."/>
            <person name="Hossain M.Z."/>
            <person name="Ahmed R."/>
            <person name="Khan M.M."/>
            <person name="Islam R."/>
            <person name="Rashid M.M."/>
            <person name="Khan S.A."/>
            <person name="Rahman M.S."/>
            <person name="Alam M."/>
            <person name="Yahiya A.S."/>
            <person name="Khan M.S."/>
            <person name="Azam M.S."/>
            <person name="Haque T."/>
            <person name="Lashkar M.Z.H."/>
            <person name="Akhand A.I."/>
            <person name="Morshed G."/>
            <person name="Roy S."/>
            <person name="Uddin K.S."/>
            <person name="Rabeya T."/>
            <person name="Hossain A.S."/>
            <person name="Chowdhury A."/>
            <person name="Snigdha A.R."/>
            <person name="Mortoza M.S."/>
            <person name="Matin S.A."/>
            <person name="Hoque S.M.E."/>
            <person name="Islam M.K."/>
            <person name="Roy D.K."/>
            <person name="Haider R."/>
            <person name="Moosa M.M."/>
            <person name="Elias S.M."/>
            <person name="Hasan A.M."/>
            <person name="Jahan S."/>
            <person name="Shafiuddin M."/>
            <person name="Mahmood N."/>
            <person name="Shommy N.S."/>
        </authorList>
    </citation>
    <scope>NUCLEOTIDE SEQUENCE [LARGE SCALE GENOMIC DNA]</scope>
    <source>
        <strain evidence="3">cv. O-4</strain>
    </source>
</reference>
<proteinExistence type="predicted"/>
<dbReference type="InterPro" id="IPR036047">
    <property type="entry name" value="F-box-like_dom_sf"/>
</dbReference>
<protein>
    <recommendedName>
        <fullName evidence="1">F-box domain-containing protein</fullName>
    </recommendedName>
</protein>
<dbReference type="PANTHER" id="PTHR35546">
    <property type="entry name" value="F-BOX PROTEIN INTERACTION DOMAIN PROTEIN-RELATED"/>
    <property type="match status" value="1"/>
</dbReference>